<keyword evidence="3" id="KW-0378">Hydrolase</keyword>
<protein>
    <submittedName>
        <fullName evidence="3">Alpha/beta hydrolase</fullName>
    </submittedName>
</protein>
<dbReference type="GO" id="GO:0016020">
    <property type="term" value="C:membrane"/>
    <property type="evidence" value="ECO:0007669"/>
    <property type="project" value="TreeGrafter"/>
</dbReference>
<dbReference type="SUPFAM" id="SSF53474">
    <property type="entry name" value="alpha/beta-Hydrolases"/>
    <property type="match status" value="1"/>
</dbReference>
<feature type="domain" description="AB hydrolase-1" evidence="2">
    <location>
        <begin position="63"/>
        <end position="263"/>
    </location>
</feature>
<proteinExistence type="predicted"/>
<keyword evidence="1" id="KW-0732">Signal</keyword>
<dbReference type="PRINTS" id="PR00111">
    <property type="entry name" value="ABHYDROLASE"/>
</dbReference>
<organism evidence="3">
    <name type="scientific">Coralloluteibacterium stylophorae</name>
    <dbReference type="NCBI Taxonomy" id="1776034"/>
    <lineage>
        <taxon>Bacteria</taxon>
        <taxon>Pseudomonadati</taxon>
        <taxon>Pseudomonadota</taxon>
        <taxon>Gammaproteobacteria</taxon>
        <taxon>Lysobacterales</taxon>
        <taxon>Lysobacteraceae</taxon>
        <taxon>Coralloluteibacterium</taxon>
    </lineage>
</organism>
<dbReference type="PANTHER" id="PTHR43798:SF33">
    <property type="entry name" value="HYDROLASE, PUTATIVE (AFU_ORTHOLOGUE AFUA_2G14860)-RELATED"/>
    <property type="match status" value="1"/>
</dbReference>
<dbReference type="EMBL" id="JAGQFT010000032">
    <property type="protein sequence ID" value="MBR0562036.1"/>
    <property type="molecule type" value="Genomic_DNA"/>
</dbReference>
<comment type="caution">
    <text evidence="3">The sequence shown here is derived from an EMBL/GenBank/DDBJ whole genome shotgun (WGS) entry which is preliminary data.</text>
</comment>
<evidence type="ECO:0000313" key="4">
    <source>
        <dbReference type="EMBL" id="MBS7457859.1"/>
    </source>
</evidence>
<accession>A0A8J7VU44</accession>
<dbReference type="PANTHER" id="PTHR43798">
    <property type="entry name" value="MONOACYLGLYCEROL LIPASE"/>
    <property type="match status" value="1"/>
</dbReference>
<sequence>MRPSLFAAAALAVLPATAALAQVTGAAFALPEAKTFRFESQQQTLSMQYVDLPAERPNGHTAVLLHGKNFCSGYWRGTARVLHERGWRVVIPEQIGFCGSDMPRRYQYSFHQLAENTRDLLEQLDLARTTVIAHSMGGMLGTRYALMYPGAVERLVLVNPIGLEDWKAKGVPYVDIDAQYARERAMDAERIEAYQKQSYYDGRWNADYARWARELARIYQGPRGDRFAWSMARTSDMVYTQPVVHEFPRLQVPTALIIGQRDRTAIGRDAAPPAVAQTLGDYPALGRAAAGAIPGATLIELDGLGHLPHIEAPERFEAALLEALDGDADAG</sequence>
<evidence type="ECO:0000313" key="3">
    <source>
        <dbReference type="EMBL" id="MBR0562036.1"/>
    </source>
</evidence>
<keyword evidence="5" id="KW-1185">Reference proteome</keyword>
<evidence type="ECO:0000259" key="2">
    <source>
        <dbReference type="Pfam" id="PF00561"/>
    </source>
</evidence>
<dbReference type="Pfam" id="PF00561">
    <property type="entry name" value="Abhydrolase_1"/>
    <property type="match status" value="1"/>
</dbReference>
<dbReference type="InterPro" id="IPR050266">
    <property type="entry name" value="AB_hydrolase_sf"/>
</dbReference>
<feature type="signal peptide" evidence="1">
    <location>
        <begin position="1"/>
        <end position="21"/>
    </location>
</feature>
<dbReference type="InterPro" id="IPR029058">
    <property type="entry name" value="AB_hydrolase_fold"/>
</dbReference>
<dbReference type="GO" id="GO:0047372">
    <property type="term" value="F:monoacylglycerol lipase activity"/>
    <property type="evidence" value="ECO:0007669"/>
    <property type="project" value="TreeGrafter"/>
</dbReference>
<dbReference type="EMBL" id="JAGQFT020000007">
    <property type="protein sequence ID" value="MBS7457859.1"/>
    <property type="molecule type" value="Genomic_DNA"/>
</dbReference>
<evidence type="ECO:0000256" key="1">
    <source>
        <dbReference type="SAM" id="SignalP"/>
    </source>
</evidence>
<dbReference type="Proteomes" id="UP000675747">
    <property type="component" value="Unassembled WGS sequence"/>
</dbReference>
<gene>
    <name evidence="4" type="ORF">KB893_012030</name>
    <name evidence="3" type="ORF">KB893_05845</name>
</gene>
<name>A0A8J7VU44_9GAMM</name>
<reference evidence="4 5" key="1">
    <citation type="journal article" date="2021" name="Microbiol. Resour. Announc.">
        <title>Draft Genome Sequence of Coralloluteibacterium stylophorae LMG 29479T.</title>
        <authorList>
            <person name="Karlyshev A.V."/>
            <person name="Kudryashova E.B."/>
            <person name="Ariskina E.V."/>
            <person name="Conroy A.P."/>
            <person name="Abidueva E.Y."/>
        </authorList>
    </citation>
    <scope>NUCLEOTIDE SEQUENCE [LARGE SCALE GENOMIC DNA]</scope>
    <source>
        <strain evidence="4 5">LMG 29479</strain>
    </source>
</reference>
<dbReference type="AlphaFoldDB" id="A0A8J7VU44"/>
<dbReference type="GO" id="GO:0046464">
    <property type="term" value="P:acylglycerol catabolic process"/>
    <property type="evidence" value="ECO:0007669"/>
    <property type="project" value="TreeGrafter"/>
</dbReference>
<feature type="chain" id="PRO_5042774331" evidence="1">
    <location>
        <begin position="22"/>
        <end position="331"/>
    </location>
</feature>
<dbReference type="RefSeq" id="WP_211926001.1">
    <property type="nucleotide sequence ID" value="NZ_JAGQFT020000007.1"/>
</dbReference>
<evidence type="ECO:0000313" key="5">
    <source>
        <dbReference type="Proteomes" id="UP000675747"/>
    </source>
</evidence>
<dbReference type="Gene3D" id="3.40.50.1820">
    <property type="entry name" value="alpha/beta hydrolase"/>
    <property type="match status" value="1"/>
</dbReference>
<dbReference type="InterPro" id="IPR000073">
    <property type="entry name" value="AB_hydrolase_1"/>
</dbReference>
<reference evidence="3" key="2">
    <citation type="submission" date="2021-04" db="EMBL/GenBank/DDBJ databases">
        <authorList>
            <person name="Karlyshev A.V."/>
        </authorList>
    </citation>
    <scope>NUCLEOTIDE SEQUENCE</scope>
    <source>
        <strain evidence="3">LMG 29479</strain>
    </source>
</reference>